<dbReference type="EMBL" id="CP129971">
    <property type="protein sequence ID" value="WMN10910.1"/>
    <property type="molecule type" value="Genomic_DNA"/>
</dbReference>
<name>A0AA51N9R9_9BACT</name>
<feature type="region of interest" description="Disordered" evidence="1">
    <location>
        <begin position="43"/>
        <end position="77"/>
    </location>
</feature>
<dbReference type="AlphaFoldDB" id="A0AA51N9R9"/>
<proteinExistence type="predicted"/>
<gene>
    <name evidence="2" type="ORF">QYS49_36470</name>
</gene>
<dbReference type="RefSeq" id="WP_308347468.1">
    <property type="nucleotide sequence ID" value="NZ_CP129971.1"/>
</dbReference>
<evidence type="ECO:0000313" key="2">
    <source>
        <dbReference type="EMBL" id="WMN10910.1"/>
    </source>
</evidence>
<dbReference type="KEGG" id="msaa:QYS49_36470"/>
<feature type="compositionally biased region" description="Basic and acidic residues" evidence="1">
    <location>
        <begin position="53"/>
        <end position="77"/>
    </location>
</feature>
<organism evidence="2 3">
    <name type="scientific">Marivirga salinarum</name>
    <dbReference type="NCBI Taxonomy" id="3059078"/>
    <lineage>
        <taxon>Bacteria</taxon>
        <taxon>Pseudomonadati</taxon>
        <taxon>Bacteroidota</taxon>
        <taxon>Cytophagia</taxon>
        <taxon>Cytophagales</taxon>
        <taxon>Marivirgaceae</taxon>
        <taxon>Marivirga</taxon>
    </lineage>
</organism>
<keyword evidence="3" id="KW-1185">Reference proteome</keyword>
<evidence type="ECO:0000256" key="1">
    <source>
        <dbReference type="SAM" id="MobiDB-lite"/>
    </source>
</evidence>
<protein>
    <submittedName>
        <fullName evidence="2">Uncharacterized protein</fullName>
    </submittedName>
</protein>
<sequence>MNIEARKISFIQEFLKIQNEDIINSLEQILKKRKLESYDENLKPMSTEQLNSEIDKAMEDSKNGRMTKASELKAKYK</sequence>
<dbReference type="Proteomes" id="UP001230496">
    <property type="component" value="Chromosome"/>
</dbReference>
<evidence type="ECO:0000313" key="3">
    <source>
        <dbReference type="Proteomes" id="UP001230496"/>
    </source>
</evidence>
<reference evidence="2 3" key="1">
    <citation type="submission" date="2023-08" db="EMBL/GenBank/DDBJ databases">
        <title>Comparative genomics and taxonomic characterization of three novel marine species of genus Marivirga.</title>
        <authorList>
            <person name="Muhammad N."/>
            <person name="Kim S.-G."/>
        </authorList>
    </citation>
    <scope>NUCLEOTIDE SEQUENCE [LARGE SCALE GENOMIC DNA]</scope>
    <source>
        <strain evidence="2 3">BDSF4-3</strain>
    </source>
</reference>
<accession>A0AA51N9R9</accession>